<keyword evidence="6" id="KW-1185">Reference proteome</keyword>
<evidence type="ECO:0000313" key="5">
    <source>
        <dbReference type="EMBL" id="KAJ5547287.1"/>
    </source>
</evidence>
<feature type="region of interest" description="Disordered" evidence="3">
    <location>
        <begin position="360"/>
        <end position="457"/>
    </location>
</feature>
<feature type="domain" description="DNA mismatch repair protein S5" evidence="4">
    <location>
        <begin position="219"/>
        <end position="361"/>
    </location>
</feature>
<dbReference type="InterPro" id="IPR014762">
    <property type="entry name" value="DNA_mismatch_repair_CS"/>
</dbReference>
<name>A0AAD6GHP1_9EURO</name>
<dbReference type="Gene3D" id="3.30.230.10">
    <property type="match status" value="1"/>
</dbReference>
<reference evidence="5 6" key="1">
    <citation type="journal article" date="2023" name="IMA Fungus">
        <title>Comparative genomic study of the Penicillium genus elucidates a diverse pangenome and 15 lateral gene transfer events.</title>
        <authorList>
            <person name="Petersen C."/>
            <person name="Sorensen T."/>
            <person name="Nielsen M.R."/>
            <person name="Sondergaard T.E."/>
            <person name="Sorensen J.L."/>
            <person name="Fitzpatrick D.A."/>
            <person name="Frisvad J.C."/>
            <person name="Nielsen K.L."/>
        </authorList>
    </citation>
    <scope>NUCLEOTIDE SEQUENCE [LARGE SCALE GENOMIC DNA]</scope>
    <source>
        <strain evidence="5 6">IBT 35679</strain>
    </source>
</reference>
<dbReference type="GO" id="GO:0140664">
    <property type="term" value="F:ATP-dependent DNA damage sensor activity"/>
    <property type="evidence" value="ECO:0007669"/>
    <property type="project" value="InterPro"/>
</dbReference>
<proteinExistence type="inferred from homology"/>
<feature type="compositionally biased region" description="Low complexity" evidence="3">
    <location>
        <begin position="627"/>
        <end position="638"/>
    </location>
</feature>
<feature type="region of interest" description="Disordered" evidence="3">
    <location>
        <begin position="484"/>
        <end position="561"/>
    </location>
</feature>
<dbReference type="InterPro" id="IPR014721">
    <property type="entry name" value="Ribsml_uS5_D2-typ_fold_subgr"/>
</dbReference>
<dbReference type="PROSITE" id="PS00058">
    <property type="entry name" value="DNA_MISMATCH_REPAIR_1"/>
    <property type="match status" value="1"/>
</dbReference>
<dbReference type="PANTHER" id="PTHR10073:SF41">
    <property type="entry name" value="MISMATCH REPAIR PROTEIN, PUTATIVE (AFU_ORTHOLOGUE AFUA_8G05820)-RELATED"/>
    <property type="match status" value="1"/>
</dbReference>
<evidence type="ECO:0000259" key="4">
    <source>
        <dbReference type="SMART" id="SM01340"/>
    </source>
</evidence>
<feature type="compositionally biased region" description="Polar residues" evidence="3">
    <location>
        <begin position="515"/>
        <end position="546"/>
    </location>
</feature>
<dbReference type="GO" id="GO:0030983">
    <property type="term" value="F:mismatched DNA binding"/>
    <property type="evidence" value="ECO:0007669"/>
    <property type="project" value="InterPro"/>
</dbReference>
<keyword evidence="2" id="KW-0227">DNA damage</keyword>
<evidence type="ECO:0000256" key="1">
    <source>
        <dbReference type="ARBA" id="ARBA00006082"/>
    </source>
</evidence>
<dbReference type="InterPro" id="IPR002099">
    <property type="entry name" value="MutL/Mlh/PMS"/>
</dbReference>
<organism evidence="5 6">
    <name type="scientific">Penicillium frequentans</name>
    <dbReference type="NCBI Taxonomy" id="3151616"/>
    <lineage>
        <taxon>Eukaryota</taxon>
        <taxon>Fungi</taxon>
        <taxon>Dikarya</taxon>
        <taxon>Ascomycota</taxon>
        <taxon>Pezizomycotina</taxon>
        <taxon>Eurotiomycetes</taxon>
        <taxon>Eurotiomycetidae</taxon>
        <taxon>Eurotiales</taxon>
        <taxon>Aspergillaceae</taxon>
        <taxon>Penicillium</taxon>
    </lineage>
</organism>
<dbReference type="GO" id="GO:0006298">
    <property type="term" value="P:mismatch repair"/>
    <property type="evidence" value="ECO:0007669"/>
    <property type="project" value="InterPro"/>
</dbReference>
<evidence type="ECO:0000313" key="6">
    <source>
        <dbReference type="Proteomes" id="UP001220324"/>
    </source>
</evidence>
<feature type="compositionally biased region" description="Basic and acidic residues" evidence="3">
    <location>
        <begin position="371"/>
        <end position="384"/>
    </location>
</feature>
<dbReference type="SUPFAM" id="SSF55874">
    <property type="entry name" value="ATPase domain of HSP90 chaperone/DNA topoisomerase II/histidine kinase"/>
    <property type="match status" value="1"/>
</dbReference>
<dbReference type="NCBIfam" id="TIGR00585">
    <property type="entry name" value="mutl"/>
    <property type="match status" value="1"/>
</dbReference>
<dbReference type="GO" id="GO:0005524">
    <property type="term" value="F:ATP binding"/>
    <property type="evidence" value="ECO:0007669"/>
    <property type="project" value="InterPro"/>
</dbReference>
<dbReference type="Proteomes" id="UP001220324">
    <property type="component" value="Unassembled WGS sequence"/>
</dbReference>
<comment type="similarity">
    <text evidence="1">Belongs to the DNA mismatch repair MutL/HexB family.</text>
</comment>
<dbReference type="InterPro" id="IPR038973">
    <property type="entry name" value="MutL/Mlh/Pms-like"/>
</dbReference>
<evidence type="ECO:0000256" key="3">
    <source>
        <dbReference type="SAM" id="MobiDB-lite"/>
    </source>
</evidence>
<feature type="compositionally biased region" description="Low complexity" evidence="3">
    <location>
        <begin position="501"/>
        <end position="513"/>
    </location>
</feature>
<dbReference type="PANTHER" id="PTHR10073">
    <property type="entry name" value="DNA MISMATCH REPAIR PROTEIN MLH, PMS, MUTL"/>
    <property type="match status" value="1"/>
</dbReference>
<dbReference type="Pfam" id="PF01119">
    <property type="entry name" value="DNA_mis_repair"/>
    <property type="match status" value="1"/>
</dbReference>
<feature type="compositionally biased region" description="Basic and acidic residues" evidence="3">
    <location>
        <begin position="595"/>
        <end position="616"/>
    </location>
</feature>
<dbReference type="SUPFAM" id="SSF54211">
    <property type="entry name" value="Ribosomal protein S5 domain 2-like"/>
    <property type="match status" value="1"/>
</dbReference>
<comment type="caution">
    <text evidence="5">The sequence shown here is derived from an EMBL/GenBank/DDBJ whole genome shotgun (WGS) entry which is preliminary data.</text>
</comment>
<feature type="region of interest" description="Disordered" evidence="3">
    <location>
        <begin position="693"/>
        <end position="714"/>
    </location>
</feature>
<evidence type="ECO:0000256" key="2">
    <source>
        <dbReference type="ARBA" id="ARBA00022763"/>
    </source>
</evidence>
<dbReference type="Gene3D" id="3.30.565.10">
    <property type="entry name" value="Histidine kinase-like ATPase, C-terminal domain"/>
    <property type="match status" value="1"/>
</dbReference>
<accession>A0AAD6GHP1</accession>
<sequence>MPIEALPPATARAIGSTSVISDACSVVKELIDNSLDAGSSSILIEISSNTVDLIQLKDNGHGIPAEDHRYVCRHTYTSKIQTLDDLKNVGGTSFGFRGEALASVADMSGGITITTRIASEVTGSCLKYERDGHLSQSQPASHPVGTTLRVVHFLKHIPVRRQLVLKNATKILTKIKRLLQAYVIAQPSKRFSLKVLKAKNENQNWMYAPSADATLSDAAVKTFGRELSSCCVIKKLSHESSALQSDPNKNIFDIVAFLPRPDSDISKINNSGQYISVDGRPLSATAGIGQEIARLFKSYIRASVSKRAVTSSITDPFLCLQLKCPRGSYDVNIEPGKDDVLFEDRDLVVSLVEDLFSDHYGPLENHQPKSPMKDKSSRAKKSEGFDIMLARRPLTDSSTKSRQTGENPVQSTVIQGTPLSKVQSQTATCMSQSSQEAATRSAQIGRPRSINPWSVTGMNASLRTPRRELAPQPISPELVWAESSSENIPPTMPHRNDQRSLPESPELISPPISRLVSTSPINQQRQSHIQESQGSPTQTDSISSSRKAARQRDKDRYGNGALDTWFTRTTHISLGEESVELTAQEEAIPTISQLARERFGTQTTDLERDNAVDRDTSGQQENVPEDQSPSTSQQEQTTGEAGYQGSMDSGRGFPVLERWAANLREGFNPDSHSEIEKALDFERRKKEAIQNYRARQATDNTSSSSQASSHGPHHNRYLKAKAALASDHPFASETDHIGSFPPNDPREFLIRQNARGLPKDDSKIRRIPNKKLPFEKIPEGYDVHDLGLSISSDLSHVKRAFNIMTPHDSYTHDGKEDQLSASIVDSQAPAWNIRLNAMIKKRYEARKEPRPADLQIDIPAFIDHLKLFDS</sequence>
<dbReference type="GO" id="GO:0032389">
    <property type="term" value="C:MutLalpha complex"/>
    <property type="evidence" value="ECO:0007669"/>
    <property type="project" value="TreeGrafter"/>
</dbReference>
<feature type="region of interest" description="Disordered" evidence="3">
    <location>
        <begin position="592"/>
        <end position="651"/>
    </location>
</feature>
<dbReference type="Pfam" id="PF13589">
    <property type="entry name" value="HATPase_c_3"/>
    <property type="match status" value="1"/>
</dbReference>
<feature type="compositionally biased region" description="Polar residues" evidence="3">
    <location>
        <begin position="395"/>
        <end position="442"/>
    </location>
</feature>
<protein>
    <submittedName>
        <fullName evidence="5">DNA mismatch repair protein C-terminal</fullName>
    </submittedName>
</protein>
<gene>
    <name evidence="5" type="ORF">N7494_004872</name>
</gene>
<dbReference type="GO" id="GO:0016887">
    <property type="term" value="F:ATP hydrolysis activity"/>
    <property type="evidence" value="ECO:0007669"/>
    <property type="project" value="InterPro"/>
</dbReference>
<dbReference type="FunFam" id="3.30.565.10:FF:000017">
    <property type="entry name" value="PMS1 homolog 1, mismatch repair system component"/>
    <property type="match status" value="1"/>
</dbReference>
<dbReference type="InterPro" id="IPR013507">
    <property type="entry name" value="DNA_mismatch_S5_2-like"/>
</dbReference>
<dbReference type="SMART" id="SM01340">
    <property type="entry name" value="DNA_mis_repair"/>
    <property type="match status" value="1"/>
</dbReference>
<dbReference type="AlphaFoldDB" id="A0AAD6GHP1"/>
<dbReference type="InterPro" id="IPR020568">
    <property type="entry name" value="Ribosomal_Su5_D2-typ_SF"/>
</dbReference>
<dbReference type="EMBL" id="JAQIZZ010000003">
    <property type="protein sequence ID" value="KAJ5547287.1"/>
    <property type="molecule type" value="Genomic_DNA"/>
</dbReference>
<dbReference type="GO" id="GO:0061982">
    <property type="term" value="P:meiosis I cell cycle process"/>
    <property type="evidence" value="ECO:0007669"/>
    <property type="project" value="UniProtKB-ARBA"/>
</dbReference>
<dbReference type="InterPro" id="IPR036890">
    <property type="entry name" value="HATPase_C_sf"/>
</dbReference>